<organism evidence="2 3">
    <name type="scientific">Melioribacter roseus (strain DSM 23840 / JCM 17771 / VKM B-2668 / P3M-2)</name>
    <dbReference type="NCBI Taxonomy" id="1191523"/>
    <lineage>
        <taxon>Bacteria</taxon>
        <taxon>Pseudomonadati</taxon>
        <taxon>Ignavibacteriota</taxon>
        <taxon>Ignavibacteria</taxon>
        <taxon>Ignavibacteriales</taxon>
        <taxon>Melioribacteraceae</taxon>
        <taxon>Melioribacter</taxon>
    </lineage>
</organism>
<dbReference type="RefSeq" id="WP_014856536.1">
    <property type="nucleotide sequence ID" value="NC_018178.1"/>
</dbReference>
<dbReference type="HOGENOM" id="CLU_136025_3_1_10"/>
<dbReference type="STRING" id="1191523.MROS_1871"/>
<dbReference type="InterPro" id="IPR013429">
    <property type="entry name" value="Regulatory_FmdB_Zinc_ribbon"/>
</dbReference>
<sequence length="73" mass="8009">MPTYEYKCNDCGYLFEEFQKISDEPLSTCPKCGGAVKRLIGAGAGPIFKGSGFYHTDYKVKSNSSGKDNSKKD</sequence>
<dbReference type="OrthoDB" id="9813321at2"/>
<dbReference type="eggNOG" id="COG2331">
    <property type="taxonomic scope" value="Bacteria"/>
</dbReference>
<dbReference type="AlphaFoldDB" id="I6ZST5"/>
<dbReference type="NCBIfam" id="TIGR02605">
    <property type="entry name" value="CxxC_CxxC_SSSS"/>
    <property type="match status" value="1"/>
</dbReference>
<dbReference type="PANTHER" id="PTHR34404">
    <property type="entry name" value="REGULATORY PROTEIN, FMDB FAMILY"/>
    <property type="match status" value="1"/>
</dbReference>
<proteinExistence type="predicted"/>
<dbReference type="PANTHER" id="PTHR34404:SF2">
    <property type="entry name" value="CONSERVED SERINE RICH PROTEIN"/>
    <property type="match status" value="1"/>
</dbReference>
<dbReference type="SMART" id="SM00834">
    <property type="entry name" value="CxxC_CXXC_SSSS"/>
    <property type="match status" value="1"/>
</dbReference>
<gene>
    <name evidence="2" type="ordered locus">MROS_1871</name>
</gene>
<accession>I6ZST5</accession>
<keyword evidence="3" id="KW-1185">Reference proteome</keyword>
<dbReference type="PATRIC" id="fig|1191523.3.peg.1982"/>
<evidence type="ECO:0000313" key="2">
    <source>
        <dbReference type="EMBL" id="AFN75104.1"/>
    </source>
</evidence>
<dbReference type="Proteomes" id="UP000009011">
    <property type="component" value="Chromosome"/>
</dbReference>
<name>I6ZST5_MELRP</name>
<dbReference type="EMBL" id="CP003557">
    <property type="protein sequence ID" value="AFN75104.1"/>
    <property type="molecule type" value="Genomic_DNA"/>
</dbReference>
<evidence type="ECO:0000259" key="1">
    <source>
        <dbReference type="SMART" id="SM00834"/>
    </source>
</evidence>
<feature type="domain" description="Putative regulatory protein FmdB zinc ribbon" evidence="1">
    <location>
        <begin position="1"/>
        <end position="41"/>
    </location>
</feature>
<protein>
    <submittedName>
        <fullName evidence="2">Regulatory protein, FmdB family</fullName>
    </submittedName>
</protein>
<evidence type="ECO:0000313" key="3">
    <source>
        <dbReference type="Proteomes" id="UP000009011"/>
    </source>
</evidence>
<dbReference type="KEGG" id="mro:MROS_1871"/>
<reference evidence="2 3" key="1">
    <citation type="journal article" date="2013" name="PLoS ONE">
        <title>Genomic analysis of Melioribacter roseus, facultatively anaerobic organotrophic bacterium representing a novel deep lineage within Bacteriodetes/Chlorobi group.</title>
        <authorList>
            <person name="Kadnikov V.V."/>
            <person name="Mardanov A.V."/>
            <person name="Podosokorskaya O.A."/>
            <person name="Gavrilov S.N."/>
            <person name="Kublanov I.V."/>
            <person name="Beletsky A.V."/>
            <person name="Bonch-Osmolovskaya E.A."/>
            <person name="Ravin N.V."/>
        </authorList>
    </citation>
    <scope>NUCLEOTIDE SEQUENCE [LARGE SCALE GENOMIC DNA]</scope>
    <source>
        <strain evidence="3">JCM 17771 / P3M-2</strain>
    </source>
</reference>
<dbReference type="Pfam" id="PF09723">
    <property type="entry name" value="Zn_ribbon_8"/>
    <property type="match status" value="1"/>
</dbReference>